<proteinExistence type="predicted"/>
<protein>
    <submittedName>
        <fullName evidence="1">Uncharacterized protein</fullName>
    </submittedName>
</protein>
<dbReference type="EMBL" id="KQ964258">
    <property type="protein sequence ID" value="KXJ88474.1"/>
    <property type="molecule type" value="Genomic_DNA"/>
</dbReference>
<gene>
    <name evidence="1" type="ORF">Micbo1qcDRAFT_207202</name>
</gene>
<keyword evidence="2" id="KW-1185">Reference proteome</keyword>
<name>A0A136ITU9_9PEZI</name>
<reference evidence="2" key="1">
    <citation type="submission" date="2016-02" db="EMBL/GenBank/DDBJ databases">
        <title>Draft genome sequence of Microdochium bolleyi, a fungal endophyte of beachgrass.</title>
        <authorList>
            <consortium name="DOE Joint Genome Institute"/>
            <person name="David A.S."/>
            <person name="May G."/>
            <person name="Haridas S."/>
            <person name="Lim J."/>
            <person name="Wang M."/>
            <person name="Labutti K."/>
            <person name="Lipzen A."/>
            <person name="Barry K."/>
            <person name="Grigoriev I.V."/>
        </authorList>
    </citation>
    <scope>NUCLEOTIDE SEQUENCE [LARGE SCALE GENOMIC DNA]</scope>
    <source>
        <strain evidence="2">J235TASD1</strain>
    </source>
</reference>
<dbReference type="AlphaFoldDB" id="A0A136ITU9"/>
<evidence type="ECO:0000313" key="2">
    <source>
        <dbReference type="Proteomes" id="UP000070501"/>
    </source>
</evidence>
<evidence type="ECO:0000313" key="1">
    <source>
        <dbReference type="EMBL" id="KXJ88474.1"/>
    </source>
</evidence>
<organism evidence="1 2">
    <name type="scientific">Microdochium bolleyi</name>
    <dbReference type="NCBI Taxonomy" id="196109"/>
    <lineage>
        <taxon>Eukaryota</taxon>
        <taxon>Fungi</taxon>
        <taxon>Dikarya</taxon>
        <taxon>Ascomycota</taxon>
        <taxon>Pezizomycotina</taxon>
        <taxon>Sordariomycetes</taxon>
        <taxon>Xylariomycetidae</taxon>
        <taxon>Xylariales</taxon>
        <taxon>Microdochiaceae</taxon>
        <taxon>Microdochium</taxon>
    </lineage>
</organism>
<accession>A0A136ITU9</accession>
<sequence>MPAELQALVIENAPEAVGISLALTSTSMFRLAGRRVFERHVQEANEDPVQTRALLLGLERDDPSRFYCMRRQKLVSFSKHPRGPRDATYHDCGNHWMATALNYLVGPEYFGVARAVQDDQDSFRKVDWCVARLVASGKLPVSALARTYLAHQHSSERADLESGHRLVHDEALVHPHLVIWESTEAQVVQGSTAPGEQHRLLVRHTRTWALRGHGRWSVTELRQYFDDTKITMCRHVRHLVHSWPLGVFSLDMIGKQQPREAPVTASCRECDTDWVISCVKTRPPRSGGDWAVEIKTYYDLGACRLPGEPRWMRDGPRASRRGAVRTLWQKTEQAETGAAAGAAAGKLVAWPCAVQ</sequence>
<dbReference type="InParanoid" id="A0A136ITU9"/>
<dbReference type="Proteomes" id="UP000070501">
    <property type="component" value="Unassembled WGS sequence"/>
</dbReference>